<dbReference type="EMBL" id="QRAV01000014">
    <property type="protein sequence ID" value="RDL16238.1"/>
    <property type="molecule type" value="Genomic_DNA"/>
</dbReference>
<proteinExistence type="predicted"/>
<reference evidence="3 4" key="1">
    <citation type="submission" date="2018-07" db="EMBL/GenBank/DDBJ databases">
        <title>Genome sequencing of rice bacterial endophytes.</title>
        <authorList>
            <person name="Venturi V."/>
        </authorList>
    </citation>
    <scope>NUCLEOTIDE SEQUENCE [LARGE SCALE GENOMIC DNA]</scope>
    <source>
        <strain evidence="3 4">E2333</strain>
    </source>
</reference>
<dbReference type="RefSeq" id="WP_115147699.1">
    <property type="nucleotide sequence ID" value="NZ_QRAV01000014.1"/>
</dbReference>
<dbReference type="Gene3D" id="1.10.443.10">
    <property type="entry name" value="Intergrase catalytic core"/>
    <property type="match status" value="1"/>
</dbReference>
<dbReference type="GO" id="GO:0003677">
    <property type="term" value="F:DNA binding"/>
    <property type="evidence" value="ECO:0007669"/>
    <property type="project" value="InterPro"/>
</dbReference>
<dbReference type="InterPro" id="IPR013762">
    <property type="entry name" value="Integrase-like_cat_sf"/>
</dbReference>
<organism evidence="3 4">
    <name type="scientific">Pseudomonas jessenii</name>
    <dbReference type="NCBI Taxonomy" id="77298"/>
    <lineage>
        <taxon>Bacteria</taxon>
        <taxon>Pseudomonadati</taxon>
        <taxon>Pseudomonadota</taxon>
        <taxon>Gammaproteobacteria</taxon>
        <taxon>Pseudomonadales</taxon>
        <taxon>Pseudomonadaceae</taxon>
        <taxon>Pseudomonas</taxon>
    </lineage>
</organism>
<feature type="coiled-coil region" evidence="2">
    <location>
        <begin position="934"/>
        <end position="961"/>
    </location>
</feature>
<dbReference type="InterPro" id="IPR011010">
    <property type="entry name" value="DNA_brk_join_enz"/>
</dbReference>
<dbReference type="AlphaFoldDB" id="A0A370S951"/>
<gene>
    <name evidence="3" type="ORF">DEU51_11495</name>
</gene>
<evidence type="ECO:0000313" key="3">
    <source>
        <dbReference type="EMBL" id="RDL16238.1"/>
    </source>
</evidence>
<name>A0A370S951_PSEJE</name>
<dbReference type="SUPFAM" id="SSF56349">
    <property type="entry name" value="DNA breaking-rejoining enzymes"/>
    <property type="match status" value="1"/>
</dbReference>
<accession>A0A370S951</accession>
<sequence length="1118" mass="128410">MINTSPDQIKFISDNQPSSVTIAPIELLYSELRRERGPTPQVFFEETSKVALAKYAPLEWLERIRGIGLSQEQVQAAYDLSVLGTSNENLERKLFTQATGIEIAHIRTIRGFKAPLRALMLCLWRHDYLLLPISFQQGNVGLMVPGLHVHLENFFSEVARRGTNITLKKCLRCTQFTLNWHTIDKVSFSEAWDAVPEISEGRKISPSGKFNYTPFKNFSLVPWLEQLCWQHPDVMQAKQVALIQAYTLAIGVSQHGNYIFDTPEKFKEYYNKPKNEKKTIQVTAQKARTHKKEQQIRLKGKTHPELYFANILIKNRLNFKWLNNEGYVGIPLDETAQLSSNWLPYLNAYHHHLLGRSIKKGHRKALLAPVYKLCDYLFAYLPQWRDENPLSTVPIPLRVDDFLAVFFWKRLLPPNDPRLQQFGPMPLTFLEAIKLQRDKPLSKSFVTAIYQFFEFCIDNHDRSRDVELYALDRDFANPIRLKDAPGSGPRNSGSDKLILPPFSVGIVRHYVSALDSIGRDLRTLCLRQEISNNKIREISQAEWINLTELGLEHTLITNSPSETGKTIEIKLTEIPNCYAWLWGNYHVHPESQVQIYTGVPWLSLLRMIAVGLFAGQRLQNSQWLGLDNYRSQHEEGTSYFTTLFLMIDKTYPHRSCRLQRYIMEWLDDEAEFQIKICATPPVACFYENDEHSEHPKTRWLFRSLAGKTDTPFADDVYARKWIRILRGVEALWNSIAPNELQYNFVTKTEYSSRAGKIGVQQYTTPHTPHSLRSSYITWMMERGEAEPDEVRKQVGHRNIIVTYLYASGQRPGTDYSMEIADQRIEAFDHELFGNLLADKPVKASAPNSALRDSLRKNKEQAIKAQKMISLSDGLIDAKQTGYDLIKVVLIDDLGFFDTCICVFNGRCTAAVLVITKGPRRCGMCPYAVYALDHLEGINARMRDLQRHIVSVERQLNKLESLGETELMTRGLREEKSLSSIELSGYEQVVNLLNTKLKTAKEFGNSSRTRYLIRDPEILNKHPISLRANDPIQKIIGDLLDTSHFPAFANENYMVNLRRAARVLNLKGFADTEETEILNPKAYLGQIASQMRLLGWTLEDLSHNFRLHYPEGLVGIEHG</sequence>
<keyword evidence="2" id="KW-0175">Coiled coil</keyword>
<dbReference type="Proteomes" id="UP000255365">
    <property type="component" value="Unassembled WGS sequence"/>
</dbReference>
<comment type="caution">
    <text evidence="3">The sequence shown here is derived from an EMBL/GenBank/DDBJ whole genome shotgun (WGS) entry which is preliminary data.</text>
</comment>
<dbReference type="GO" id="GO:0006310">
    <property type="term" value="P:DNA recombination"/>
    <property type="evidence" value="ECO:0007669"/>
    <property type="project" value="UniProtKB-KW"/>
</dbReference>
<evidence type="ECO:0000256" key="2">
    <source>
        <dbReference type="SAM" id="Coils"/>
    </source>
</evidence>
<dbReference type="GO" id="GO:0015074">
    <property type="term" value="P:DNA integration"/>
    <property type="evidence" value="ECO:0007669"/>
    <property type="project" value="InterPro"/>
</dbReference>
<keyword evidence="1" id="KW-0233">DNA recombination</keyword>
<evidence type="ECO:0000256" key="1">
    <source>
        <dbReference type="ARBA" id="ARBA00023172"/>
    </source>
</evidence>
<protein>
    <submittedName>
        <fullName evidence="3">Uncharacterized protein</fullName>
    </submittedName>
</protein>
<evidence type="ECO:0000313" key="4">
    <source>
        <dbReference type="Proteomes" id="UP000255365"/>
    </source>
</evidence>